<evidence type="ECO:0000313" key="5">
    <source>
        <dbReference type="Proteomes" id="UP000244722"/>
    </source>
</evidence>
<dbReference type="PANTHER" id="PTHR45662">
    <property type="entry name" value="PHOSPHATIDYLINOSITIDE PHOSPHATASE SAC1"/>
    <property type="match status" value="1"/>
</dbReference>
<dbReference type="Pfam" id="PF12456">
    <property type="entry name" value="hSac2"/>
    <property type="match status" value="1"/>
</dbReference>
<protein>
    <submittedName>
        <fullName evidence="4">SacI homology domain-domain-containing protein</fullName>
    </submittedName>
</protein>
<dbReference type="PROSITE" id="PS51791">
    <property type="entry name" value="HSAC2"/>
    <property type="match status" value="1"/>
</dbReference>
<organism evidence="4 5">
    <name type="scientific">Tuber borchii</name>
    <name type="common">White truffle</name>
    <dbReference type="NCBI Taxonomy" id="42251"/>
    <lineage>
        <taxon>Eukaryota</taxon>
        <taxon>Fungi</taxon>
        <taxon>Dikarya</taxon>
        <taxon>Ascomycota</taxon>
        <taxon>Pezizomycotina</taxon>
        <taxon>Pezizomycetes</taxon>
        <taxon>Pezizales</taxon>
        <taxon>Tuberaceae</taxon>
        <taxon>Tuber</taxon>
    </lineage>
</organism>
<keyword evidence="5" id="KW-1185">Reference proteome</keyword>
<dbReference type="EMBL" id="NESQ01000008">
    <property type="protein sequence ID" value="PUU83695.1"/>
    <property type="molecule type" value="Genomic_DNA"/>
</dbReference>
<dbReference type="PROSITE" id="PS50275">
    <property type="entry name" value="SAC"/>
    <property type="match status" value="1"/>
</dbReference>
<evidence type="ECO:0000256" key="1">
    <source>
        <dbReference type="SAM" id="MobiDB-lite"/>
    </source>
</evidence>
<dbReference type="Pfam" id="PF02383">
    <property type="entry name" value="Syja_N"/>
    <property type="match status" value="1"/>
</dbReference>
<dbReference type="PANTHER" id="PTHR45662:SF7">
    <property type="entry name" value="SACI DOMAIN PROTEIN (AFU_ORTHOLOGUE AFUA_1G15890)"/>
    <property type="match status" value="1"/>
</dbReference>
<feature type="domain" description="SAC" evidence="2">
    <location>
        <begin position="323"/>
        <end position="680"/>
    </location>
</feature>
<evidence type="ECO:0000259" key="3">
    <source>
        <dbReference type="PROSITE" id="PS51791"/>
    </source>
</evidence>
<feature type="region of interest" description="Disordered" evidence="1">
    <location>
        <begin position="882"/>
        <end position="913"/>
    </location>
</feature>
<evidence type="ECO:0000259" key="2">
    <source>
        <dbReference type="PROSITE" id="PS50275"/>
    </source>
</evidence>
<dbReference type="InterPro" id="IPR022158">
    <property type="entry name" value="Inositol_phosphatase"/>
</dbReference>
<dbReference type="InterPro" id="IPR034753">
    <property type="entry name" value="hSac2"/>
</dbReference>
<comment type="caution">
    <text evidence="4">The sequence shown here is derived from an EMBL/GenBank/DDBJ whole genome shotgun (WGS) entry which is preliminary data.</text>
</comment>
<feature type="region of interest" description="Disordered" evidence="1">
    <location>
        <begin position="260"/>
        <end position="293"/>
    </location>
</feature>
<gene>
    <name evidence="4" type="ORF">B9Z19DRAFT_1071919</name>
</gene>
<sequence length="992" mass="110124">MTGQTPPIPPRVSENTPESVKMPPLARKILIIAAIDGLVLSPIQNSRNVRSSPLHGPVRIDYKSKLISSYNPTTESQAAETLSTLSSSVEAHGIAGLLNVSPTSAFLIAITSREQVATIQGRYPIYVVTDVALIPLSSRKDAEAAIFKARARKSGVGEAESDGSTDTDIEEDDTAVSDDELQDQVNPDSESVNHRRQSSIGEDVIGRKGAYGRFAEKWFSKRGWTVDQRRAEGLSSDEGILEEEPKTATGDIASASDKEIMEKPENQPALSTARDDVISSPADVPESSKCENGTVEGEMEVDIDAMKEEVAHSLTPKLLRVTRILLASSRSFFFGYDWDITRRWDTQRKNQSSSLPLHKFVDPLFFWNRALQKPFIESGNDTFVLPLMQGFVGQFQFSAAVPSSSVLWPPTEPGERGVTEVAHEEGKRNLLLTLISRRSIKRAGLRYLRRGVDDFGNVANCVETEQILSDQNWDHIFSHVQLRGSIPLYFQQSPYALRPKPVLLRSEAANAEAFQRHFKNIRERYGSIHAVSLVEKRGNEAIIGENFQNSFENLPDANKGVGFNWFDFHRECRGMKFENVKLLFNEIGETLDKFGYTEEIRENGRSRRAKNQSGVLRTNCMDCLDRTNVVQSFCARNSLDKQLMSLGIASMSAEEEMKTSAGFNILWADNGDAISKQYASTAALKGDFTRTRKRNYRGALTDFGLTLSRFFTNVVSDFFTQAAIDFLLGNVTSKVFEEFEEEMITADPAVSMKKVRENAVETSAKIVVEDENEVVLGGWAFMTPSGEGSRRKLPLREIVILITDQAVYRCRFEFGVEKVSEFERVELGDVIGVQWGTYITSTLTPSSIDERRNVGFILKYRPPFAGELVRVNTRSLRSTFTKPMGEYHDHGDSDTHSEAAAPSGPAAAAATTSSPSATRIMAFKAPADGEDSEVDLVKSVCQAIANACAKHRPALAMEKFVENKDVIGLAEARKSTGLLEQWGYNLRKLVWA</sequence>
<feature type="compositionally biased region" description="Basic and acidic residues" evidence="1">
    <location>
        <begin position="885"/>
        <end position="897"/>
    </location>
</feature>
<dbReference type="InterPro" id="IPR002013">
    <property type="entry name" value="SAC_dom"/>
</dbReference>
<reference evidence="4 5" key="1">
    <citation type="submission" date="2017-04" db="EMBL/GenBank/DDBJ databases">
        <title>Draft genome sequence of Tuber borchii Vittad., a whitish edible truffle.</title>
        <authorList>
            <consortium name="DOE Joint Genome Institute"/>
            <person name="Murat C."/>
            <person name="Kuo A."/>
            <person name="Barry K.W."/>
            <person name="Clum A."/>
            <person name="Dockter R.B."/>
            <person name="Fauchery L."/>
            <person name="Iotti M."/>
            <person name="Kohler A."/>
            <person name="Labutti K."/>
            <person name="Lindquist E.A."/>
            <person name="Lipzen A."/>
            <person name="Ohm R.A."/>
            <person name="Wang M."/>
            <person name="Grigoriev I.V."/>
            <person name="Zambonelli A."/>
            <person name="Martin F.M."/>
        </authorList>
    </citation>
    <scope>NUCLEOTIDE SEQUENCE [LARGE SCALE GENOMIC DNA]</scope>
    <source>
        <strain evidence="4 5">Tbo3840</strain>
    </source>
</reference>
<feature type="region of interest" description="Disordered" evidence="1">
    <location>
        <begin position="151"/>
        <end position="201"/>
    </location>
</feature>
<dbReference type="GO" id="GO:0046856">
    <property type="term" value="P:phosphatidylinositol dephosphorylation"/>
    <property type="evidence" value="ECO:0007669"/>
    <property type="project" value="TreeGrafter"/>
</dbReference>
<feature type="compositionally biased region" description="Pro residues" evidence="1">
    <location>
        <begin position="1"/>
        <end position="10"/>
    </location>
</feature>
<feature type="region of interest" description="Disordered" evidence="1">
    <location>
        <begin position="1"/>
        <end position="20"/>
    </location>
</feature>
<dbReference type="GO" id="GO:0043812">
    <property type="term" value="F:phosphatidylinositol-4-phosphate phosphatase activity"/>
    <property type="evidence" value="ECO:0007669"/>
    <property type="project" value="TreeGrafter"/>
</dbReference>
<feature type="compositionally biased region" description="Acidic residues" evidence="1">
    <location>
        <begin position="159"/>
        <end position="182"/>
    </location>
</feature>
<dbReference type="STRING" id="42251.A0A2T7A7L1"/>
<feature type="compositionally biased region" description="Low complexity" evidence="1">
    <location>
        <begin position="899"/>
        <end position="913"/>
    </location>
</feature>
<dbReference type="GO" id="GO:0005783">
    <property type="term" value="C:endoplasmic reticulum"/>
    <property type="evidence" value="ECO:0007669"/>
    <property type="project" value="TreeGrafter"/>
</dbReference>
<dbReference type="AlphaFoldDB" id="A0A2T7A7L1"/>
<dbReference type="OrthoDB" id="405996at2759"/>
<accession>A0A2T7A7L1</accession>
<name>A0A2T7A7L1_TUBBO</name>
<proteinExistence type="predicted"/>
<dbReference type="Proteomes" id="UP000244722">
    <property type="component" value="Unassembled WGS sequence"/>
</dbReference>
<evidence type="ECO:0000313" key="4">
    <source>
        <dbReference type="EMBL" id="PUU83695.1"/>
    </source>
</evidence>
<feature type="domain" description="HSac2" evidence="3">
    <location>
        <begin position="750"/>
        <end position="921"/>
    </location>
</feature>